<evidence type="ECO:0000313" key="1">
    <source>
        <dbReference type="EMBL" id="KPJ51924.1"/>
    </source>
</evidence>
<proteinExistence type="predicted"/>
<evidence type="ECO:0000313" key="2">
    <source>
        <dbReference type="Proteomes" id="UP000052008"/>
    </source>
</evidence>
<dbReference type="Proteomes" id="UP000052008">
    <property type="component" value="Unassembled WGS sequence"/>
</dbReference>
<gene>
    <name evidence="1" type="ORF">AMJ39_09030</name>
</gene>
<dbReference type="AlphaFoldDB" id="A0A0S7WP61"/>
<comment type="caution">
    <text evidence="1">The sequence shown here is derived from an EMBL/GenBank/DDBJ whole genome shotgun (WGS) entry which is preliminary data.</text>
</comment>
<reference evidence="1 2" key="1">
    <citation type="journal article" date="2015" name="Microbiome">
        <title>Genomic resolution of linkages in carbon, nitrogen, and sulfur cycling among widespread estuary sediment bacteria.</title>
        <authorList>
            <person name="Baker B.J."/>
            <person name="Lazar C.S."/>
            <person name="Teske A.P."/>
            <person name="Dick G.J."/>
        </authorList>
    </citation>
    <scope>NUCLEOTIDE SEQUENCE [LARGE SCALE GENOMIC DNA]</scope>
    <source>
        <strain evidence="1">DG_24</strain>
    </source>
</reference>
<name>A0A0S7WP61_UNCT6</name>
<accession>A0A0S7WP61</accession>
<protein>
    <submittedName>
        <fullName evidence="1">Uncharacterized protein</fullName>
    </submittedName>
</protein>
<organism evidence="1 2">
    <name type="scientific">candidate division TA06 bacterium DG_24</name>
    <dbReference type="NCBI Taxonomy" id="1703770"/>
    <lineage>
        <taxon>Bacteria</taxon>
        <taxon>Bacteria division TA06</taxon>
    </lineage>
</organism>
<sequence>MSSNTSVAQGALAAFFHDRGRAALTLSDPEDPEILPDFVGAEVDWRLWRLGMRNTAVGIGGAYRLDQGNALWRGA</sequence>
<dbReference type="EMBL" id="LIZS01000088">
    <property type="protein sequence ID" value="KPJ51924.1"/>
    <property type="molecule type" value="Genomic_DNA"/>
</dbReference>